<organism evidence="2 3">
    <name type="scientific">Desulfofarcimen acetoxidans (strain ATCC 49208 / DSM 771 / KCTC 5769 / VKM B-1644 / 5575)</name>
    <name type="common">Desulfotomaculum acetoxidans</name>
    <dbReference type="NCBI Taxonomy" id="485916"/>
    <lineage>
        <taxon>Bacteria</taxon>
        <taxon>Bacillati</taxon>
        <taxon>Bacillota</taxon>
        <taxon>Clostridia</taxon>
        <taxon>Eubacteriales</taxon>
        <taxon>Peptococcaceae</taxon>
        <taxon>Desulfofarcimen</taxon>
    </lineage>
</organism>
<evidence type="ECO:0000259" key="1">
    <source>
        <dbReference type="PROSITE" id="PS50943"/>
    </source>
</evidence>
<name>C8VWK9_DESAS</name>
<dbReference type="InterPro" id="IPR010982">
    <property type="entry name" value="Lambda_DNA-bd_dom_sf"/>
</dbReference>
<dbReference type="CDD" id="cd00093">
    <property type="entry name" value="HTH_XRE"/>
    <property type="match status" value="1"/>
</dbReference>
<dbReference type="Proteomes" id="UP000002217">
    <property type="component" value="Chromosome"/>
</dbReference>
<evidence type="ECO:0000313" key="2">
    <source>
        <dbReference type="EMBL" id="ACV64373.1"/>
    </source>
</evidence>
<dbReference type="InterPro" id="IPR001387">
    <property type="entry name" value="Cro/C1-type_HTH"/>
</dbReference>
<dbReference type="STRING" id="485916.Dtox_3664"/>
<dbReference type="KEGG" id="dae:Dtox_3664"/>
<dbReference type="OrthoDB" id="1799189at2"/>
<dbReference type="HOGENOM" id="CLU_202625_0_0_9"/>
<proteinExistence type="predicted"/>
<feature type="domain" description="HTH cro/C1-type" evidence="1">
    <location>
        <begin position="4"/>
        <end position="35"/>
    </location>
</feature>
<dbReference type="EMBL" id="CP001720">
    <property type="protein sequence ID" value="ACV64373.1"/>
    <property type="molecule type" value="Genomic_DNA"/>
</dbReference>
<dbReference type="SMART" id="SM00530">
    <property type="entry name" value="HTH_XRE"/>
    <property type="match status" value="1"/>
</dbReference>
<dbReference type="Gene3D" id="1.10.260.40">
    <property type="entry name" value="lambda repressor-like DNA-binding domains"/>
    <property type="match status" value="1"/>
</dbReference>
<accession>C8VWK9</accession>
<dbReference type="Pfam" id="PF12844">
    <property type="entry name" value="HTH_19"/>
    <property type="match status" value="1"/>
</dbReference>
<dbReference type="GO" id="GO:0003677">
    <property type="term" value="F:DNA binding"/>
    <property type="evidence" value="ECO:0007669"/>
    <property type="project" value="InterPro"/>
</dbReference>
<dbReference type="PROSITE" id="PS50943">
    <property type="entry name" value="HTH_CROC1"/>
    <property type="match status" value="1"/>
</dbReference>
<dbReference type="SUPFAM" id="SSF47413">
    <property type="entry name" value="lambda repressor-like DNA-binding domains"/>
    <property type="match status" value="1"/>
</dbReference>
<gene>
    <name evidence="2" type="ordered locus">Dtox_3664</name>
</gene>
<sequence>MLRLRQERQQRGLTQVKLSGMTGIASTDISAIENGWKRPYPGWKKRIAKALGVYGPKADQLFEEIR</sequence>
<dbReference type="AlphaFoldDB" id="C8VWK9"/>
<dbReference type="RefSeq" id="WP_015759060.1">
    <property type="nucleotide sequence ID" value="NC_013216.1"/>
</dbReference>
<evidence type="ECO:0000313" key="3">
    <source>
        <dbReference type="Proteomes" id="UP000002217"/>
    </source>
</evidence>
<keyword evidence="3" id="KW-1185">Reference proteome</keyword>
<protein>
    <submittedName>
        <fullName evidence="2">Transcriptional regulator, XRE family</fullName>
    </submittedName>
</protein>
<reference evidence="2 3" key="1">
    <citation type="journal article" date="2009" name="Stand. Genomic Sci.">
        <title>Complete genome sequence of Desulfotomaculum acetoxidans type strain (5575).</title>
        <authorList>
            <person name="Spring S."/>
            <person name="Lapidus A."/>
            <person name="Schroder M."/>
            <person name="Gleim D."/>
            <person name="Sims D."/>
            <person name="Meincke L."/>
            <person name="Glavina Del Rio T."/>
            <person name="Tice H."/>
            <person name="Copeland A."/>
            <person name="Cheng J.F."/>
            <person name="Lucas S."/>
            <person name="Chen F."/>
            <person name="Nolan M."/>
            <person name="Bruce D."/>
            <person name="Goodwin L."/>
            <person name="Pitluck S."/>
            <person name="Ivanova N."/>
            <person name="Mavromatis K."/>
            <person name="Mikhailova N."/>
            <person name="Pati A."/>
            <person name="Chen A."/>
            <person name="Palaniappan K."/>
            <person name="Land M."/>
            <person name="Hauser L."/>
            <person name="Chang Y.J."/>
            <person name="Jeffries C.D."/>
            <person name="Chain P."/>
            <person name="Saunders E."/>
            <person name="Brettin T."/>
            <person name="Detter J.C."/>
            <person name="Goker M."/>
            <person name="Bristow J."/>
            <person name="Eisen J.A."/>
            <person name="Markowitz V."/>
            <person name="Hugenholtz P."/>
            <person name="Kyrpides N.C."/>
            <person name="Klenk H.P."/>
            <person name="Han C."/>
        </authorList>
    </citation>
    <scope>NUCLEOTIDE SEQUENCE [LARGE SCALE GENOMIC DNA]</scope>
    <source>
        <strain evidence="3">ATCC 49208 / DSM 771 / VKM B-1644</strain>
    </source>
</reference>